<evidence type="ECO:0000313" key="8">
    <source>
        <dbReference type="Proteomes" id="UP000076727"/>
    </source>
</evidence>
<organism evidence="7 8">
    <name type="scientific">Daedalea quercina L-15889</name>
    <dbReference type="NCBI Taxonomy" id="1314783"/>
    <lineage>
        <taxon>Eukaryota</taxon>
        <taxon>Fungi</taxon>
        <taxon>Dikarya</taxon>
        <taxon>Basidiomycota</taxon>
        <taxon>Agaricomycotina</taxon>
        <taxon>Agaricomycetes</taxon>
        <taxon>Polyporales</taxon>
        <taxon>Fomitopsis</taxon>
    </lineage>
</organism>
<dbReference type="InterPro" id="IPR053009">
    <property type="entry name" value="Xanthocillin_Biosynth-Assoc"/>
</dbReference>
<keyword evidence="4 5" id="KW-0472">Membrane</keyword>
<dbReference type="PANTHER" id="PTHR23241:SF102">
    <property type="entry name" value="LD23009P"/>
    <property type="match status" value="1"/>
</dbReference>
<evidence type="ECO:0000256" key="1">
    <source>
        <dbReference type="ARBA" id="ARBA00004370"/>
    </source>
</evidence>
<feature type="domain" description="TMEM205-like" evidence="6">
    <location>
        <begin position="26"/>
        <end position="132"/>
    </location>
</feature>
<comment type="subcellular location">
    <subcellularLocation>
        <location evidence="1">Membrane</location>
    </subcellularLocation>
</comment>
<keyword evidence="8" id="KW-1185">Reference proteome</keyword>
<dbReference type="GO" id="GO:0016020">
    <property type="term" value="C:membrane"/>
    <property type="evidence" value="ECO:0007669"/>
    <property type="project" value="UniProtKB-SubCell"/>
</dbReference>
<dbReference type="AlphaFoldDB" id="A0A165UH49"/>
<dbReference type="InterPro" id="IPR025423">
    <property type="entry name" value="TMEM205-like"/>
</dbReference>
<feature type="transmembrane region" description="Helical" evidence="5">
    <location>
        <begin position="61"/>
        <end position="81"/>
    </location>
</feature>
<dbReference type="Proteomes" id="UP000076727">
    <property type="component" value="Unassembled WGS sequence"/>
</dbReference>
<proteinExistence type="predicted"/>
<reference evidence="7 8" key="1">
    <citation type="journal article" date="2016" name="Mol. Biol. Evol.">
        <title>Comparative Genomics of Early-Diverging Mushroom-Forming Fungi Provides Insights into the Origins of Lignocellulose Decay Capabilities.</title>
        <authorList>
            <person name="Nagy L.G."/>
            <person name="Riley R."/>
            <person name="Tritt A."/>
            <person name="Adam C."/>
            <person name="Daum C."/>
            <person name="Floudas D."/>
            <person name="Sun H."/>
            <person name="Yadav J.S."/>
            <person name="Pangilinan J."/>
            <person name="Larsson K.H."/>
            <person name="Matsuura K."/>
            <person name="Barry K."/>
            <person name="Labutti K."/>
            <person name="Kuo R."/>
            <person name="Ohm R.A."/>
            <person name="Bhattacharya S.S."/>
            <person name="Shirouzu T."/>
            <person name="Yoshinaga Y."/>
            <person name="Martin F.M."/>
            <person name="Grigoriev I.V."/>
            <person name="Hibbett D.S."/>
        </authorList>
    </citation>
    <scope>NUCLEOTIDE SEQUENCE [LARGE SCALE GENOMIC DNA]</scope>
    <source>
        <strain evidence="7 8">L-15889</strain>
    </source>
</reference>
<evidence type="ECO:0000256" key="2">
    <source>
        <dbReference type="ARBA" id="ARBA00022692"/>
    </source>
</evidence>
<evidence type="ECO:0000313" key="7">
    <source>
        <dbReference type="EMBL" id="KZT74895.1"/>
    </source>
</evidence>
<accession>A0A165UH49</accession>
<feature type="transmembrane region" description="Helical" evidence="5">
    <location>
        <begin position="101"/>
        <end position="122"/>
    </location>
</feature>
<dbReference type="OrthoDB" id="1641132at2759"/>
<name>A0A165UH49_9APHY</name>
<feature type="transmembrane region" description="Helical" evidence="5">
    <location>
        <begin position="25"/>
        <end position="49"/>
    </location>
</feature>
<gene>
    <name evidence="7" type="ORF">DAEQUDRAFT_720081</name>
</gene>
<keyword evidence="3 5" id="KW-1133">Transmembrane helix</keyword>
<evidence type="ECO:0000256" key="5">
    <source>
        <dbReference type="SAM" id="Phobius"/>
    </source>
</evidence>
<sequence length="189" mass="20528">MSQSAQVLSLSSVWALFNLSSLYLIGYAWLLGMSIWVTFFAGPIAFRVLPRHQFGALQHRVFPIYFVQSIVASAGLLVLWVRAHPAISAHLSSPAVADVAQAYTLASVLLMQAANHFVVGPLTSKTMFERHKLEKAEGKSYSEQGVSDDMKALNGRFSVLHGISSLFNLLAVIALIFHGLWIGNAGSGL</sequence>
<dbReference type="EMBL" id="KV429032">
    <property type="protein sequence ID" value="KZT74895.1"/>
    <property type="molecule type" value="Genomic_DNA"/>
</dbReference>
<dbReference type="Pfam" id="PF13664">
    <property type="entry name" value="DUF4149"/>
    <property type="match status" value="1"/>
</dbReference>
<feature type="transmembrane region" description="Helical" evidence="5">
    <location>
        <begin position="159"/>
        <end position="182"/>
    </location>
</feature>
<evidence type="ECO:0000259" key="6">
    <source>
        <dbReference type="Pfam" id="PF13664"/>
    </source>
</evidence>
<evidence type="ECO:0000256" key="4">
    <source>
        <dbReference type="ARBA" id="ARBA00023136"/>
    </source>
</evidence>
<protein>
    <recommendedName>
        <fullName evidence="6">TMEM205-like domain-containing protein</fullName>
    </recommendedName>
</protein>
<dbReference type="PANTHER" id="PTHR23241">
    <property type="entry name" value="LATE EMBRYOGENESIS ABUNDANT PLANTS LEA-RELATED"/>
    <property type="match status" value="1"/>
</dbReference>
<evidence type="ECO:0000256" key="3">
    <source>
        <dbReference type="ARBA" id="ARBA00022989"/>
    </source>
</evidence>
<dbReference type="STRING" id="1314783.A0A165UH49"/>
<keyword evidence="2 5" id="KW-0812">Transmembrane</keyword>